<keyword evidence="3" id="KW-0804">Transcription</keyword>
<dbReference type="Gene3D" id="1.10.357.10">
    <property type="entry name" value="Tetracycline Repressor, domain 2"/>
    <property type="match status" value="1"/>
</dbReference>
<proteinExistence type="predicted"/>
<name>A0ABN6KC61_9LEPT</name>
<dbReference type="EMBL" id="AP025028">
    <property type="protein sequence ID" value="BDA77385.1"/>
    <property type="molecule type" value="Genomic_DNA"/>
</dbReference>
<evidence type="ECO:0000256" key="2">
    <source>
        <dbReference type="ARBA" id="ARBA00023125"/>
    </source>
</evidence>
<dbReference type="PANTHER" id="PTHR47752:SF1">
    <property type="entry name" value="HTH-TYPE TRANSCRIPTIONAL REPRESSOR FABR"/>
    <property type="match status" value="1"/>
</dbReference>
<keyword evidence="2 4" id="KW-0238">DNA-binding</keyword>
<dbReference type="PANTHER" id="PTHR47752">
    <property type="entry name" value="HTH-TYPE TRANSCRIPTIONAL REPRESSOR FABR"/>
    <property type="match status" value="1"/>
</dbReference>
<dbReference type="InterPro" id="IPR054129">
    <property type="entry name" value="DesT_TetR_C"/>
</dbReference>
<evidence type="ECO:0000256" key="3">
    <source>
        <dbReference type="ARBA" id="ARBA00023163"/>
    </source>
</evidence>
<gene>
    <name evidence="6" type="primary">fabR</name>
    <name evidence="6" type="ORF">LPTSP3_g03150</name>
</gene>
<dbReference type="InterPro" id="IPR009057">
    <property type="entry name" value="Homeodomain-like_sf"/>
</dbReference>
<dbReference type="RefSeq" id="WP_109021985.1">
    <property type="nucleotide sequence ID" value="NZ_AP025028.1"/>
</dbReference>
<dbReference type="Proteomes" id="UP000245263">
    <property type="component" value="Chromosome 1"/>
</dbReference>
<keyword evidence="7" id="KW-1185">Reference proteome</keyword>
<evidence type="ECO:0000256" key="1">
    <source>
        <dbReference type="ARBA" id="ARBA00023015"/>
    </source>
</evidence>
<dbReference type="SUPFAM" id="SSF46689">
    <property type="entry name" value="Homeodomain-like"/>
    <property type="match status" value="1"/>
</dbReference>
<dbReference type="Gene3D" id="1.10.10.60">
    <property type="entry name" value="Homeodomain-like"/>
    <property type="match status" value="1"/>
</dbReference>
<feature type="DNA-binding region" description="H-T-H motif" evidence="4">
    <location>
        <begin position="35"/>
        <end position="54"/>
    </location>
</feature>
<evidence type="ECO:0000259" key="5">
    <source>
        <dbReference type="PROSITE" id="PS50977"/>
    </source>
</evidence>
<dbReference type="Pfam" id="PF21943">
    <property type="entry name" value="TetR_C_46"/>
    <property type="match status" value="1"/>
</dbReference>
<dbReference type="InterPro" id="IPR001647">
    <property type="entry name" value="HTH_TetR"/>
</dbReference>
<protein>
    <submittedName>
        <fullName evidence="6">HTH-type transcriptional repressor FabR</fullName>
    </submittedName>
</protein>
<dbReference type="Pfam" id="PF00440">
    <property type="entry name" value="TetR_N"/>
    <property type="match status" value="1"/>
</dbReference>
<dbReference type="PROSITE" id="PS50977">
    <property type="entry name" value="HTH_TETR_2"/>
    <property type="match status" value="1"/>
</dbReference>
<dbReference type="NCBIfam" id="NF008402">
    <property type="entry name" value="PRK11202.1"/>
    <property type="match status" value="1"/>
</dbReference>
<evidence type="ECO:0000313" key="7">
    <source>
        <dbReference type="Proteomes" id="UP000245263"/>
    </source>
</evidence>
<evidence type="ECO:0000313" key="6">
    <source>
        <dbReference type="EMBL" id="BDA77385.1"/>
    </source>
</evidence>
<organism evidence="6 7">
    <name type="scientific">Leptospira kobayashii</name>
    <dbReference type="NCBI Taxonomy" id="1917830"/>
    <lineage>
        <taxon>Bacteria</taxon>
        <taxon>Pseudomonadati</taxon>
        <taxon>Spirochaetota</taxon>
        <taxon>Spirochaetia</taxon>
        <taxon>Leptospirales</taxon>
        <taxon>Leptospiraceae</taxon>
        <taxon>Leptospira</taxon>
    </lineage>
</organism>
<keyword evidence="1" id="KW-0805">Transcription regulation</keyword>
<reference evidence="6 7" key="1">
    <citation type="submission" date="2021-08" db="EMBL/GenBank/DDBJ databases">
        <title>Complete genome sequence of Leptospira kobayashii strain E30.</title>
        <authorList>
            <person name="Nakao R."/>
            <person name="Nakamura S."/>
            <person name="Masuzawa T."/>
            <person name="Koizumi N."/>
        </authorList>
    </citation>
    <scope>NUCLEOTIDE SEQUENCE [LARGE SCALE GENOMIC DNA]</scope>
    <source>
        <strain evidence="6 7">E30</strain>
    </source>
</reference>
<feature type="domain" description="HTH tetR-type" evidence="5">
    <location>
        <begin position="11"/>
        <end position="72"/>
    </location>
</feature>
<dbReference type="InterPro" id="IPR050692">
    <property type="entry name" value="HTH_transcr_repressor_FabR"/>
</dbReference>
<sequence length="213" mass="24414">MKLNLRYQQKLRTRSTLIQAALKLMGEEKSLGELSLREVAGEAGIVPAAFYRHFKNMEELGLALVDDMSIKLRTILREARKKGAYKTALQESIALFFDYVKENRLLFRFISRERTGGNKRIRAAIRNEMAFITNELASDMRLPKSVPFSDIEFVSEMIVFNAFHIAGEFLDSDPKDSLSEKKLKIKTVKQLRLIFVGILRGRSKGKRRSVVRG</sequence>
<evidence type="ECO:0000256" key="4">
    <source>
        <dbReference type="PROSITE-ProRule" id="PRU00335"/>
    </source>
</evidence>
<accession>A0ABN6KC61</accession>